<dbReference type="GO" id="GO:0009244">
    <property type="term" value="P:lipopolysaccharide core region biosynthetic process"/>
    <property type="evidence" value="ECO:0007669"/>
    <property type="project" value="UniProtKB-UniRule"/>
</dbReference>
<comment type="catalytic activity">
    <reaction evidence="8 11">
        <text>lipid IVA (E. coli) + CMP-3-deoxy-beta-D-manno-octulosonate = alpha-Kdo-(2-&gt;6)-lipid IVA (E. coli) + CMP + H(+)</text>
        <dbReference type="Rhea" id="RHEA:28066"/>
        <dbReference type="ChEBI" id="CHEBI:15378"/>
        <dbReference type="ChEBI" id="CHEBI:58603"/>
        <dbReference type="ChEBI" id="CHEBI:60364"/>
        <dbReference type="ChEBI" id="CHEBI:60377"/>
        <dbReference type="ChEBI" id="CHEBI:85987"/>
        <dbReference type="EC" id="2.4.99.12"/>
    </reaction>
</comment>
<feature type="domain" description="3-deoxy-D-manno-octulosonic-acid transferase N-terminal" evidence="12">
    <location>
        <begin position="33"/>
        <end position="208"/>
    </location>
</feature>
<dbReference type="EMBL" id="RIZI01000146">
    <property type="protein sequence ID" value="RNF65343.1"/>
    <property type="molecule type" value="Genomic_DNA"/>
</dbReference>
<evidence type="ECO:0000256" key="5">
    <source>
        <dbReference type="ARBA" id="ARBA00019077"/>
    </source>
</evidence>
<dbReference type="FunFam" id="3.40.50.2000:FF:000032">
    <property type="entry name" value="3-deoxy-D-manno-octulosonic acid transferase"/>
    <property type="match status" value="1"/>
</dbReference>
<dbReference type="EC" id="2.4.99.12" evidence="4 11"/>
<feature type="site" description="Transition state stabilizer" evidence="10">
    <location>
        <position position="206"/>
    </location>
</feature>
<comment type="caution">
    <text evidence="13">The sequence shown here is derived from an EMBL/GenBank/DDBJ whole genome shotgun (WGS) entry which is preliminary data.</text>
</comment>
<comment type="function">
    <text evidence="11">Involved in lipopolysaccharide (LPS) biosynthesis. Catalyzes the transfer of 3-deoxy-D-manno-octulosonate (Kdo) residue(s) from CMP-Kdo to lipid IV(A), the tetraacyldisaccharide-1,4'-bisphosphate precursor of lipid A.</text>
</comment>
<dbReference type="RefSeq" id="WP_123102894.1">
    <property type="nucleotide sequence ID" value="NZ_CP127527.1"/>
</dbReference>
<dbReference type="GO" id="GO:0009245">
    <property type="term" value="P:lipid A biosynthetic process"/>
    <property type="evidence" value="ECO:0007669"/>
    <property type="project" value="TreeGrafter"/>
</dbReference>
<evidence type="ECO:0000256" key="11">
    <source>
        <dbReference type="RuleBase" id="RU365103"/>
    </source>
</evidence>
<evidence type="ECO:0000256" key="9">
    <source>
        <dbReference type="PIRSR" id="PIRSR639901-1"/>
    </source>
</evidence>
<evidence type="ECO:0000313" key="13">
    <source>
        <dbReference type="EMBL" id="RNF65343.1"/>
    </source>
</evidence>
<dbReference type="PANTHER" id="PTHR42755">
    <property type="entry name" value="3-DEOXY-MANNO-OCTULOSONATE CYTIDYLYLTRANSFERASE"/>
    <property type="match status" value="1"/>
</dbReference>
<evidence type="ECO:0000256" key="7">
    <source>
        <dbReference type="ARBA" id="ARBA00031445"/>
    </source>
</evidence>
<dbReference type="NCBIfam" id="NF004388">
    <property type="entry name" value="PRK05749.1-4"/>
    <property type="match status" value="1"/>
</dbReference>
<dbReference type="Gene3D" id="3.40.50.2000">
    <property type="entry name" value="Glycogen Phosphorylase B"/>
    <property type="match status" value="1"/>
</dbReference>
<keyword evidence="11" id="KW-0472">Membrane</keyword>
<dbReference type="InterPro" id="IPR039901">
    <property type="entry name" value="Kdotransferase"/>
</dbReference>
<dbReference type="OrthoDB" id="9789797at2"/>
<evidence type="ECO:0000256" key="2">
    <source>
        <dbReference type="ARBA" id="ARBA00004713"/>
    </source>
</evidence>
<evidence type="ECO:0000256" key="4">
    <source>
        <dbReference type="ARBA" id="ARBA00012621"/>
    </source>
</evidence>
<protein>
    <recommendedName>
        <fullName evidence="5 11">3-deoxy-D-manno-octulosonic acid transferase</fullName>
        <shortName evidence="11">Kdo transferase</shortName>
        <ecNumber evidence="4 11">2.4.99.12</ecNumber>
    </recommendedName>
    <alternativeName>
        <fullName evidence="7 11">Lipid IV(A) 3-deoxy-D-manno-octulosonic acid transferase</fullName>
    </alternativeName>
</protein>
<dbReference type="SUPFAM" id="SSF53756">
    <property type="entry name" value="UDP-Glycosyltransferase/glycogen phosphorylase"/>
    <property type="match status" value="1"/>
</dbReference>
<reference evidence="13" key="1">
    <citation type="submission" date="2018-10" db="EMBL/GenBank/DDBJ databases">
        <title>Acidithiobacillus sulfuriphilus sp. nov.: an extremely acidophilic sulfur-oxidizing chemolithotroph isolated from a neutral pH environment.</title>
        <authorList>
            <person name="Falagan C."/>
            <person name="Moya-Beltran A."/>
            <person name="Quatrini R."/>
            <person name="Johnson D.B."/>
        </authorList>
    </citation>
    <scope>NUCLEOTIDE SEQUENCE [LARGE SCALE GENOMIC DNA]</scope>
    <source>
        <strain evidence="13">CJ-2</strain>
    </source>
</reference>
<sequence>MIRRLYAGLLCLLSPLVLGFTLWRAWRRPVYRQRWWQRFGWIPLSRGPAPLWVHAVSVGEAIAAIPLVHALQERYPGHPILMSTTTPTGAAVVRARLGEGVTHAYAPYDLPAAVGRFLRRSRPALGIIMETEIWPNLYHAAARHAIPLYLFNARLSPRSQRGYQRFHRLLGPALQSLHAIAAQSEADAAAFRALGAMRVWATGNLKYDLPEQDAVRAAGAALRQPWGYRPVWVFGSTHAGEEELAVAVLRTLRQRFPHLLLVLAPRHPERCASVAALLEAQGLHAQRRSAGQPVRPEQEVLLVDTLGELPTFYAAADVVSVGGSFVPKGGHNPLEAAALAKPVSFGPHMENFRDIASTLLAAGAAVQAADGNALAVTLAHWLTDPAAAREIGRHGLRVVQAQRGALARSLALLPERLRT</sequence>
<accession>A0A3M8R9T4</accession>
<comment type="subcellular location">
    <subcellularLocation>
        <location evidence="1">Cell inner membrane</location>
        <topology evidence="1">Single-pass membrane protein</topology>
        <orientation evidence="1">Cytoplasmic side</orientation>
    </subcellularLocation>
    <subcellularLocation>
        <location evidence="11">Cell membrane</location>
    </subcellularLocation>
</comment>
<keyword evidence="11" id="KW-0448">Lipopolysaccharide biosynthesis</keyword>
<keyword evidence="6 11" id="KW-0808">Transferase</keyword>
<evidence type="ECO:0000256" key="10">
    <source>
        <dbReference type="PIRSR" id="PIRSR639901-2"/>
    </source>
</evidence>
<keyword evidence="11" id="KW-1003">Cell membrane</keyword>
<name>A0A3M8R9T4_9PROT</name>
<comment type="pathway">
    <text evidence="2 11">Bacterial outer membrane biogenesis; LPS core biosynthesis.</text>
</comment>
<dbReference type="GO" id="GO:0005886">
    <property type="term" value="C:plasma membrane"/>
    <property type="evidence" value="ECO:0007669"/>
    <property type="project" value="UniProtKB-SubCell"/>
</dbReference>
<dbReference type="InterPro" id="IPR007507">
    <property type="entry name" value="Glycos_transf_N"/>
</dbReference>
<evidence type="ECO:0000256" key="8">
    <source>
        <dbReference type="ARBA" id="ARBA00049183"/>
    </source>
</evidence>
<evidence type="ECO:0000259" key="12">
    <source>
        <dbReference type="Pfam" id="PF04413"/>
    </source>
</evidence>
<dbReference type="InterPro" id="IPR038107">
    <property type="entry name" value="Glycos_transf_N_sf"/>
</dbReference>
<dbReference type="FunFam" id="3.40.50.11720:FF:000001">
    <property type="entry name" value="3-deoxy-D-manno-octulosonic acid transferase"/>
    <property type="match status" value="1"/>
</dbReference>
<dbReference type="AlphaFoldDB" id="A0A3M8R9T4"/>
<dbReference type="PANTHER" id="PTHR42755:SF1">
    <property type="entry name" value="3-DEOXY-D-MANNO-OCTULOSONIC ACID TRANSFERASE, MITOCHONDRIAL-RELATED"/>
    <property type="match status" value="1"/>
</dbReference>
<dbReference type="Gene3D" id="3.40.50.11720">
    <property type="entry name" value="3-Deoxy-D-manno-octulosonic-acid transferase, N-terminal domain"/>
    <property type="match status" value="1"/>
</dbReference>
<feature type="active site" description="Proton acceptor" evidence="9">
    <location>
        <position position="60"/>
    </location>
</feature>
<evidence type="ECO:0000256" key="3">
    <source>
        <dbReference type="ARBA" id="ARBA00006380"/>
    </source>
</evidence>
<proteinExistence type="inferred from homology"/>
<organism evidence="13">
    <name type="scientific">Acidithiobacillus sulfuriphilus</name>
    <dbReference type="NCBI Taxonomy" id="1867749"/>
    <lineage>
        <taxon>Bacteria</taxon>
        <taxon>Pseudomonadati</taxon>
        <taxon>Pseudomonadota</taxon>
        <taxon>Acidithiobacillia</taxon>
        <taxon>Acidithiobacillales</taxon>
        <taxon>Acidithiobacillaceae</taxon>
        <taxon>Acidithiobacillus</taxon>
    </lineage>
</organism>
<dbReference type="Pfam" id="PF04413">
    <property type="entry name" value="Glycos_transf_N"/>
    <property type="match status" value="1"/>
</dbReference>
<feature type="site" description="Transition state stabilizer" evidence="10">
    <location>
        <position position="130"/>
    </location>
</feature>
<dbReference type="UniPathway" id="UPA00958"/>
<evidence type="ECO:0000256" key="6">
    <source>
        <dbReference type="ARBA" id="ARBA00022679"/>
    </source>
</evidence>
<comment type="similarity">
    <text evidence="3">Belongs to the glycosyltransferase group 1 family. Glycosyltransferase 30 subfamily.</text>
</comment>
<gene>
    <name evidence="13" type="ORF">EC580_05290</name>
</gene>
<evidence type="ECO:0000256" key="1">
    <source>
        <dbReference type="ARBA" id="ARBA00004388"/>
    </source>
</evidence>
<dbReference type="GO" id="GO:0043842">
    <property type="term" value="F:Kdo transferase activity"/>
    <property type="evidence" value="ECO:0007669"/>
    <property type="project" value="UniProtKB-EC"/>
</dbReference>